<dbReference type="Proteomes" id="UP000054481">
    <property type="component" value="Unassembled WGS sequence"/>
</dbReference>
<gene>
    <name evidence="2" type="ORF">HIM_10071</name>
</gene>
<dbReference type="Pfam" id="PF24494">
    <property type="entry name" value="DUF7587"/>
    <property type="match status" value="1"/>
</dbReference>
<reference evidence="2 3" key="1">
    <citation type="journal article" date="2014" name="Genome Biol. Evol.">
        <title>Comparative genomics and transcriptomics analyses reveal divergent lifestyle features of nematode endoparasitic fungus Hirsutella minnesotensis.</title>
        <authorList>
            <person name="Lai Y."/>
            <person name="Liu K."/>
            <person name="Zhang X."/>
            <person name="Zhang X."/>
            <person name="Li K."/>
            <person name="Wang N."/>
            <person name="Shu C."/>
            <person name="Wu Y."/>
            <person name="Wang C."/>
            <person name="Bushley K.E."/>
            <person name="Xiang M."/>
            <person name="Liu X."/>
        </authorList>
    </citation>
    <scope>NUCLEOTIDE SEQUENCE [LARGE SCALE GENOMIC DNA]</scope>
    <source>
        <strain evidence="2 3">3608</strain>
    </source>
</reference>
<name>A0A0F7ZXD4_9HYPO</name>
<evidence type="ECO:0000259" key="1">
    <source>
        <dbReference type="Pfam" id="PF24494"/>
    </source>
</evidence>
<feature type="domain" description="DUF7587" evidence="1">
    <location>
        <begin position="47"/>
        <end position="182"/>
    </location>
</feature>
<accession>A0A0F7ZXD4</accession>
<evidence type="ECO:0000313" key="3">
    <source>
        <dbReference type="Proteomes" id="UP000054481"/>
    </source>
</evidence>
<protein>
    <recommendedName>
        <fullName evidence="1">DUF7587 domain-containing protein</fullName>
    </recommendedName>
</protein>
<dbReference type="OrthoDB" id="5386629at2759"/>
<sequence>MTEVTDDAQALLASAFAELGVDTPGGLQDATAGQELAEPAVLDAFRSPLLYRVAHEDCPSLYMGKLRARMFPPPSLAELSISSLVTHTTRHARLSNTLGTRWISTTTDLIRALHIAFFMYREKENITVYVINPRNLPSGNCLPCNEVRIKCGIGAKNIYKTETLVWGEIPESCIIHKWTRADIIQSGLLDVIPLQALGPESRLVSLRDVIRRDNVASYPTRKVAKVLRKVAKVLLCLKMDPSSWPIKQLFEFLLGQAAGYEVQKEFDSASARLQADHPRLLEEFDRCLYTAAIHLGKGKVSDYFNMEYALDVEKYCNTRNIASQPAPSAEKRKWRKDWSRIVLSKLQPTFHGWLATRLTGELAASPPPRSRQADRLRVERLARRKKEQML</sequence>
<dbReference type="InterPro" id="IPR056009">
    <property type="entry name" value="DUF7587"/>
</dbReference>
<proteinExistence type="predicted"/>
<organism evidence="2 3">
    <name type="scientific">Hirsutella minnesotensis 3608</name>
    <dbReference type="NCBI Taxonomy" id="1043627"/>
    <lineage>
        <taxon>Eukaryota</taxon>
        <taxon>Fungi</taxon>
        <taxon>Dikarya</taxon>
        <taxon>Ascomycota</taxon>
        <taxon>Pezizomycotina</taxon>
        <taxon>Sordariomycetes</taxon>
        <taxon>Hypocreomycetidae</taxon>
        <taxon>Hypocreales</taxon>
        <taxon>Ophiocordycipitaceae</taxon>
        <taxon>Hirsutella</taxon>
    </lineage>
</organism>
<evidence type="ECO:0000313" key="2">
    <source>
        <dbReference type="EMBL" id="KJZ70527.1"/>
    </source>
</evidence>
<keyword evidence="3" id="KW-1185">Reference proteome</keyword>
<dbReference type="EMBL" id="KQ030620">
    <property type="protein sequence ID" value="KJZ70527.1"/>
    <property type="molecule type" value="Genomic_DNA"/>
</dbReference>
<dbReference type="AlphaFoldDB" id="A0A0F7ZXD4"/>